<keyword evidence="2" id="KW-1185">Reference proteome</keyword>
<dbReference type="Gene3D" id="3.40.50.1820">
    <property type="entry name" value="alpha/beta hydrolase"/>
    <property type="match status" value="1"/>
</dbReference>
<dbReference type="OrthoDB" id="1908495at2"/>
<protein>
    <submittedName>
        <fullName evidence="1">Phosphoglycolate phosphatase</fullName>
    </submittedName>
</protein>
<gene>
    <name evidence="1" type="ORF">SAMN02745178_01397</name>
</gene>
<evidence type="ECO:0000313" key="2">
    <source>
        <dbReference type="Proteomes" id="UP000190286"/>
    </source>
</evidence>
<dbReference type="EMBL" id="FUYF01000006">
    <property type="protein sequence ID" value="SKA84293.1"/>
    <property type="molecule type" value="Genomic_DNA"/>
</dbReference>
<dbReference type="RefSeq" id="WP_078784334.1">
    <property type="nucleotide sequence ID" value="NZ_FUYF01000006.1"/>
</dbReference>
<dbReference type="InterPro" id="IPR029058">
    <property type="entry name" value="AB_hydrolase_fold"/>
</dbReference>
<dbReference type="Proteomes" id="UP000190286">
    <property type="component" value="Unassembled WGS sequence"/>
</dbReference>
<dbReference type="AlphaFoldDB" id="A0A1T4X3R0"/>
<reference evidence="1 2" key="1">
    <citation type="submission" date="2017-02" db="EMBL/GenBank/DDBJ databases">
        <authorList>
            <person name="Peterson S.W."/>
        </authorList>
    </citation>
    <scope>NUCLEOTIDE SEQUENCE [LARGE SCALE GENOMIC DNA]</scope>
    <source>
        <strain evidence="1 2">ATCC 27749</strain>
    </source>
</reference>
<name>A0A1T4X3R0_9FIRM</name>
<sequence length="186" mass="20306">MKLVVCFPGIGYHCDKPLLYYSRKLAACAGYDHTLLLQYTYHKDGLRGSPAALREAFDTLYAQAEAQLSAVDWPQYDDVLFLSKSIGTAVSAAFAQRHGIPCRQILYTPLSLTFAFAPQNALAFLGTADSWSDVSSVAAAARANGTPLCLYENANHSLETGNVLHDLATLQDVMQKTQTFIADTLH</sequence>
<proteinExistence type="predicted"/>
<dbReference type="GeneID" id="93337864"/>
<dbReference type="STRING" id="745368.SAMN02745178_01397"/>
<evidence type="ECO:0000313" key="1">
    <source>
        <dbReference type="EMBL" id="SKA84293.1"/>
    </source>
</evidence>
<organism evidence="1 2">
    <name type="scientific">Gemmiger formicilis</name>
    <dbReference type="NCBI Taxonomy" id="745368"/>
    <lineage>
        <taxon>Bacteria</taxon>
        <taxon>Bacillati</taxon>
        <taxon>Bacillota</taxon>
        <taxon>Clostridia</taxon>
        <taxon>Eubacteriales</taxon>
        <taxon>Gemmiger</taxon>
    </lineage>
</organism>
<accession>A0A1T4X3R0</accession>
<dbReference type="SUPFAM" id="SSF53474">
    <property type="entry name" value="alpha/beta-Hydrolases"/>
    <property type="match status" value="1"/>
</dbReference>